<dbReference type="GO" id="GO:0003735">
    <property type="term" value="F:structural constituent of ribosome"/>
    <property type="evidence" value="ECO:0007669"/>
    <property type="project" value="InterPro"/>
</dbReference>
<name>A0A1G4NX47_9FLOR</name>
<evidence type="ECO:0000256" key="4">
    <source>
        <dbReference type="HAMAP-Rule" id="MF_00385"/>
    </source>
</evidence>
<reference evidence="5" key="2">
    <citation type="submission" date="2016-10" db="EMBL/GenBank/DDBJ databases">
        <authorList>
            <person name="de Groot N.N."/>
        </authorList>
    </citation>
    <scope>NUCLEOTIDE SEQUENCE</scope>
    <source>
        <strain evidence="5">H.1444</strain>
    </source>
</reference>
<dbReference type="SUPFAM" id="SSF54565">
    <property type="entry name" value="Ribosomal protein S16"/>
    <property type="match status" value="1"/>
</dbReference>
<evidence type="ECO:0000256" key="1">
    <source>
        <dbReference type="ARBA" id="ARBA00006668"/>
    </source>
</evidence>
<evidence type="ECO:0000313" key="5">
    <source>
        <dbReference type="EMBL" id="SCW23079.1"/>
    </source>
</evidence>
<evidence type="ECO:0000256" key="2">
    <source>
        <dbReference type="ARBA" id="ARBA00022980"/>
    </source>
</evidence>
<keyword evidence="2 4" id="KW-0689">Ribosomal protein</keyword>
<dbReference type="GO" id="GO:0005739">
    <property type="term" value="C:mitochondrion"/>
    <property type="evidence" value="ECO:0007669"/>
    <property type="project" value="GOC"/>
</dbReference>
<dbReference type="InterPro" id="IPR020592">
    <property type="entry name" value="Ribosomal_bS16_CS"/>
</dbReference>
<dbReference type="PROSITE" id="PS00732">
    <property type="entry name" value="RIBOSOMAL_S16"/>
    <property type="match status" value="1"/>
</dbReference>
<dbReference type="AlphaFoldDB" id="A0A1G4NX47"/>
<dbReference type="Pfam" id="PF00886">
    <property type="entry name" value="Ribosomal_S16"/>
    <property type="match status" value="1"/>
</dbReference>
<proteinExistence type="inferred from homology"/>
<sequence length="80" mass="9456">MLKIRLKRYGRKKSPSYRIIVIDSRKRRDGRPLEELGFHNPLTNETTLDLKRMYIYKENGAQTSKTVQNIYNKAIQGESK</sequence>
<dbReference type="InterPro" id="IPR000307">
    <property type="entry name" value="Ribosomal_bS16"/>
</dbReference>
<dbReference type="HAMAP" id="MF_00385">
    <property type="entry name" value="Ribosomal_bS16"/>
    <property type="match status" value="1"/>
</dbReference>
<protein>
    <recommendedName>
        <fullName evidence="4">Small ribosomal subunit protein bS16c</fullName>
    </recommendedName>
</protein>
<dbReference type="PANTHER" id="PTHR12919:SF20">
    <property type="entry name" value="SMALL RIBOSOMAL SUBUNIT PROTEIN BS16M"/>
    <property type="match status" value="1"/>
</dbReference>
<dbReference type="PANTHER" id="PTHR12919">
    <property type="entry name" value="30S RIBOSOMAL PROTEIN S16"/>
    <property type="match status" value="1"/>
</dbReference>
<dbReference type="GO" id="GO:0009507">
    <property type="term" value="C:chloroplast"/>
    <property type="evidence" value="ECO:0007669"/>
    <property type="project" value="UniProtKB-SubCell"/>
</dbReference>
<geneLocation type="chloroplast" evidence="5"/>
<comment type="similarity">
    <text evidence="1 4">Belongs to the bacterial ribosomal protein bS16 family.</text>
</comment>
<dbReference type="NCBIfam" id="TIGR00002">
    <property type="entry name" value="S16"/>
    <property type="match status" value="1"/>
</dbReference>
<dbReference type="GO" id="GO:0015935">
    <property type="term" value="C:small ribosomal subunit"/>
    <property type="evidence" value="ECO:0007669"/>
    <property type="project" value="TreeGrafter"/>
</dbReference>
<dbReference type="Gene3D" id="3.30.1320.10">
    <property type="match status" value="1"/>
</dbReference>
<reference evidence="5" key="1">
    <citation type="submission" date="2016-10" db="EMBL/GenBank/DDBJ databases">
        <title>Chloroplast genomes as a tool to resolve red algal phylogenies: a case study in the Nemaliales.</title>
        <authorList>
            <person name="Costa J.F."/>
            <person name="Lin S.M."/>
            <person name="Macaya E.C."/>
            <person name="Fernandez-Garcia C."/>
            <person name="Verbruggen H."/>
        </authorList>
    </citation>
    <scope>NUCLEOTIDE SEQUENCE</scope>
    <source>
        <strain evidence="5">H.1444</strain>
    </source>
</reference>
<dbReference type="InterPro" id="IPR023803">
    <property type="entry name" value="Ribosomal_bS16_dom_sf"/>
</dbReference>
<keyword evidence="5" id="KW-0150">Chloroplast</keyword>
<keyword evidence="3 4" id="KW-0687">Ribonucleoprotein</keyword>
<dbReference type="EMBL" id="LT622871">
    <property type="protein sequence ID" value="SCW23079.1"/>
    <property type="molecule type" value="Genomic_DNA"/>
</dbReference>
<gene>
    <name evidence="4 5" type="primary">rps16</name>
    <name evidence="5" type="ORF">H1444_232</name>
</gene>
<organism evidence="5">
    <name type="scientific">Nemalion sp. H.1444</name>
    <dbReference type="NCBI Taxonomy" id="1907586"/>
    <lineage>
        <taxon>Eukaryota</taxon>
        <taxon>Rhodophyta</taxon>
        <taxon>Florideophyceae</taxon>
        <taxon>Nemaliophycidae</taxon>
        <taxon>Nemaliales</taxon>
        <taxon>Nemaliaceae</taxon>
        <taxon>Nemalion</taxon>
    </lineage>
</organism>
<dbReference type="GO" id="GO:0032543">
    <property type="term" value="P:mitochondrial translation"/>
    <property type="evidence" value="ECO:0007669"/>
    <property type="project" value="TreeGrafter"/>
</dbReference>
<keyword evidence="5" id="KW-0934">Plastid</keyword>
<comment type="subcellular location">
    <subcellularLocation>
        <location evidence="4">Plastid</location>
        <location evidence="4">Chloroplast</location>
    </subcellularLocation>
</comment>
<accession>A0A1G4NX47</accession>
<evidence type="ECO:0000256" key="3">
    <source>
        <dbReference type="ARBA" id="ARBA00023274"/>
    </source>
</evidence>